<feature type="transmembrane region" description="Helical" evidence="8">
    <location>
        <begin position="53"/>
        <end position="71"/>
    </location>
</feature>
<keyword evidence="4 8" id="KW-0812">Transmembrane</keyword>
<reference evidence="9" key="1">
    <citation type="submission" date="2025-08" db="UniProtKB">
        <authorList>
            <consortium name="Ensembl"/>
        </authorList>
    </citation>
    <scope>IDENTIFICATION</scope>
</reference>
<dbReference type="GeneTree" id="ENSGT00950000182898"/>
<evidence type="ECO:0000313" key="9">
    <source>
        <dbReference type="Ensembl" id="ENSMSIP00000015229.1"/>
    </source>
</evidence>
<comment type="similarity">
    <text evidence="2">Belongs to the SLC29A/ENT transporter (TC 2.A.57) family.</text>
</comment>
<proteinExistence type="inferred from homology"/>
<dbReference type="GO" id="GO:0005886">
    <property type="term" value="C:plasma membrane"/>
    <property type="evidence" value="ECO:0007669"/>
    <property type="project" value="TreeGrafter"/>
</dbReference>
<dbReference type="Proteomes" id="UP000694415">
    <property type="component" value="Unplaced"/>
</dbReference>
<organism evidence="9 10">
    <name type="scientific">Mus spicilegus</name>
    <name type="common">Mound-building mouse</name>
    <dbReference type="NCBI Taxonomy" id="10103"/>
    <lineage>
        <taxon>Eukaryota</taxon>
        <taxon>Metazoa</taxon>
        <taxon>Chordata</taxon>
        <taxon>Craniata</taxon>
        <taxon>Vertebrata</taxon>
        <taxon>Euteleostomi</taxon>
        <taxon>Mammalia</taxon>
        <taxon>Eutheria</taxon>
        <taxon>Euarchontoglires</taxon>
        <taxon>Glires</taxon>
        <taxon>Rodentia</taxon>
        <taxon>Myomorpha</taxon>
        <taxon>Muroidea</taxon>
        <taxon>Muridae</taxon>
        <taxon>Murinae</taxon>
        <taxon>Mus</taxon>
        <taxon>Mus</taxon>
    </lineage>
</organism>
<dbReference type="Ensembl" id="ENSMSIT00000019330.1">
    <property type="protein sequence ID" value="ENSMSIP00000015229.1"/>
    <property type="gene ID" value="ENSMSIG00000013039.1"/>
</dbReference>
<accession>A0A8C6H4C7</accession>
<keyword evidence="5 8" id="KW-1133">Transmembrane helix</keyword>
<feature type="region of interest" description="Disordered" evidence="7">
    <location>
        <begin position="172"/>
        <end position="220"/>
    </location>
</feature>
<dbReference type="AlphaFoldDB" id="A0A8C6H4C7"/>
<evidence type="ECO:0000313" key="10">
    <source>
        <dbReference type="Proteomes" id="UP000694415"/>
    </source>
</evidence>
<dbReference type="GO" id="GO:0005337">
    <property type="term" value="F:nucleoside transmembrane transporter activity"/>
    <property type="evidence" value="ECO:0007669"/>
    <property type="project" value="InterPro"/>
</dbReference>
<reference evidence="9" key="2">
    <citation type="submission" date="2025-09" db="UniProtKB">
        <authorList>
            <consortium name="Ensembl"/>
        </authorList>
    </citation>
    <scope>IDENTIFICATION</scope>
</reference>
<evidence type="ECO:0000256" key="5">
    <source>
        <dbReference type="ARBA" id="ARBA00022989"/>
    </source>
</evidence>
<evidence type="ECO:0000256" key="3">
    <source>
        <dbReference type="ARBA" id="ARBA00022448"/>
    </source>
</evidence>
<name>A0A8C6H4C7_MUSSI</name>
<dbReference type="InterPro" id="IPR002259">
    <property type="entry name" value="Eqnu_transpt"/>
</dbReference>
<feature type="transmembrane region" description="Helical" evidence="8">
    <location>
        <begin position="106"/>
        <end position="126"/>
    </location>
</feature>
<evidence type="ECO:0000256" key="6">
    <source>
        <dbReference type="ARBA" id="ARBA00023136"/>
    </source>
</evidence>
<evidence type="ECO:0000256" key="7">
    <source>
        <dbReference type="SAM" id="MobiDB-lite"/>
    </source>
</evidence>
<keyword evidence="3" id="KW-0813">Transport</keyword>
<evidence type="ECO:0000256" key="4">
    <source>
        <dbReference type="ARBA" id="ARBA00022692"/>
    </source>
</evidence>
<keyword evidence="6 8" id="KW-0472">Membrane</keyword>
<evidence type="ECO:0000256" key="8">
    <source>
        <dbReference type="SAM" id="Phobius"/>
    </source>
</evidence>
<evidence type="ECO:0000256" key="2">
    <source>
        <dbReference type="ARBA" id="ARBA00007965"/>
    </source>
</evidence>
<evidence type="ECO:0000256" key="1">
    <source>
        <dbReference type="ARBA" id="ARBA00004141"/>
    </source>
</evidence>
<protein>
    <submittedName>
        <fullName evidence="9">Solute carrier family 29 (nucleoside transporters), member 3</fullName>
    </submittedName>
</protein>
<sequence>MAFASEDNVYHSSNAVYRAPSNHQEADQEALLGKLLDYPAPGLQRPEDRFNGAYIIFFCLGIGGLLPWNFFVTAKEYWAYKLRNCSSPASGEDPEDMDILNYFESYLAVASTVPSLLFLVANFLLVNSFINTDEPDLHSGVLGRNQSPGALDSQRQGRGVWMARALLQHRHSLSHNRRTPGKPASISLDLPRNSRASIPSHSPCRKGGGGNVPPPHPQCL</sequence>
<dbReference type="GO" id="GO:0005794">
    <property type="term" value="C:Golgi apparatus"/>
    <property type="evidence" value="ECO:0007669"/>
    <property type="project" value="TreeGrafter"/>
</dbReference>
<comment type="subcellular location">
    <subcellularLocation>
        <location evidence="1">Membrane</location>
        <topology evidence="1">Multi-pass membrane protein</topology>
    </subcellularLocation>
</comment>
<dbReference type="PANTHER" id="PTHR10332:SF17">
    <property type="entry name" value="EQUILIBRATIVE NUCLEOSIDE TRANSPORTER 3"/>
    <property type="match status" value="1"/>
</dbReference>
<dbReference type="PANTHER" id="PTHR10332">
    <property type="entry name" value="EQUILIBRATIVE NUCLEOSIDE TRANSPORTER"/>
    <property type="match status" value="1"/>
</dbReference>
<keyword evidence="10" id="KW-1185">Reference proteome</keyword>